<dbReference type="Pfam" id="PF07690">
    <property type="entry name" value="MFS_1"/>
    <property type="match status" value="1"/>
</dbReference>
<dbReference type="InterPro" id="IPR011701">
    <property type="entry name" value="MFS"/>
</dbReference>
<dbReference type="SUPFAM" id="SSF103473">
    <property type="entry name" value="MFS general substrate transporter"/>
    <property type="match status" value="1"/>
</dbReference>
<dbReference type="OrthoDB" id="9812221at2"/>
<feature type="transmembrane region" description="Helical" evidence="7">
    <location>
        <begin position="99"/>
        <end position="120"/>
    </location>
</feature>
<feature type="transmembrane region" description="Helical" evidence="7">
    <location>
        <begin position="224"/>
        <end position="241"/>
    </location>
</feature>
<dbReference type="Proteomes" id="UP000440224">
    <property type="component" value="Unassembled WGS sequence"/>
</dbReference>
<organism evidence="9 10">
    <name type="scientific">Polyangium spumosum</name>
    <dbReference type="NCBI Taxonomy" id="889282"/>
    <lineage>
        <taxon>Bacteria</taxon>
        <taxon>Pseudomonadati</taxon>
        <taxon>Myxococcota</taxon>
        <taxon>Polyangia</taxon>
        <taxon>Polyangiales</taxon>
        <taxon>Polyangiaceae</taxon>
        <taxon>Polyangium</taxon>
    </lineage>
</organism>
<keyword evidence="3 7" id="KW-0812">Transmembrane</keyword>
<dbReference type="GO" id="GO:0016020">
    <property type="term" value="C:membrane"/>
    <property type="evidence" value="ECO:0007669"/>
    <property type="project" value="UniProtKB-SubCell"/>
</dbReference>
<evidence type="ECO:0000256" key="7">
    <source>
        <dbReference type="SAM" id="Phobius"/>
    </source>
</evidence>
<evidence type="ECO:0000259" key="8">
    <source>
        <dbReference type="PROSITE" id="PS50850"/>
    </source>
</evidence>
<feature type="transmembrane region" description="Helical" evidence="7">
    <location>
        <begin position="349"/>
        <end position="370"/>
    </location>
</feature>
<feature type="transmembrane region" description="Helical" evidence="7">
    <location>
        <begin position="32"/>
        <end position="54"/>
    </location>
</feature>
<dbReference type="PANTHER" id="PTHR42718:SF9">
    <property type="entry name" value="MAJOR FACILITATOR SUPERFAMILY MULTIDRUG TRANSPORTER MFSC"/>
    <property type="match status" value="1"/>
</dbReference>
<evidence type="ECO:0000256" key="1">
    <source>
        <dbReference type="ARBA" id="ARBA00004141"/>
    </source>
</evidence>
<feature type="domain" description="Major facilitator superfamily (MFS) profile" evidence="8">
    <location>
        <begin position="32"/>
        <end position="472"/>
    </location>
</feature>
<dbReference type="PROSITE" id="PS50850">
    <property type="entry name" value="MFS"/>
    <property type="match status" value="1"/>
</dbReference>
<feature type="transmembrane region" description="Helical" evidence="7">
    <location>
        <begin position="417"/>
        <end position="434"/>
    </location>
</feature>
<evidence type="ECO:0000256" key="4">
    <source>
        <dbReference type="ARBA" id="ARBA00022989"/>
    </source>
</evidence>
<dbReference type="PANTHER" id="PTHR42718">
    <property type="entry name" value="MAJOR FACILITATOR SUPERFAMILY MULTIDRUG TRANSPORTER MFSC"/>
    <property type="match status" value="1"/>
</dbReference>
<keyword evidence="10" id="KW-1185">Reference proteome</keyword>
<feature type="region of interest" description="Disordered" evidence="6">
    <location>
        <begin position="1"/>
        <end position="24"/>
    </location>
</feature>
<feature type="transmembrane region" description="Helical" evidence="7">
    <location>
        <begin position="183"/>
        <end position="203"/>
    </location>
</feature>
<keyword evidence="5 7" id="KW-0472">Membrane</keyword>
<gene>
    <name evidence="9" type="ORF">GF068_02245</name>
</gene>
<feature type="transmembrane region" description="Helical" evidence="7">
    <location>
        <begin position="323"/>
        <end position="342"/>
    </location>
</feature>
<proteinExistence type="predicted"/>
<feature type="transmembrane region" description="Helical" evidence="7">
    <location>
        <begin position="157"/>
        <end position="177"/>
    </location>
</feature>
<comment type="subcellular location">
    <subcellularLocation>
        <location evidence="1">Membrane</location>
        <topology evidence="1">Multi-pass membrane protein</topology>
    </subcellularLocation>
</comment>
<evidence type="ECO:0000256" key="2">
    <source>
        <dbReference type="ARBA" id="ARBA00022448"/>
    </source>
</evidence>
<dbReference type="Gene3D" id="1.20.1720.10">
    <property type="entry name" value="Multidrug resistance protein D"/>
    <property type="match status" value="1"/>
</dbReference>
<dbReference type="AlphaFoldDB" id="A0A6N7PKJ0"/>
<dbReference type="EMBL" id="WJIE01000001">
    <property type="protein sequence ID" value="MRG90750.1"/>
    <property type="molecule type" value="Genomic_DNA"/>
</dbReference>
<dbReference type="GO" id="GO:0022857">
    <property type="term" value="F:transmembrane transporter activity"/>
    <property type="evidence" value="ECO:0007669"/>
    <property type="project" value="InterPro"/>
</dbReference>
<evidence type="ECO:0000256" key="5">
    <source>
        <dbReference type="ARBA" id="ARBA00023136"/>
    </source>
</evidence>
<accession>A0A6N7PKJ0</accession>
<comment type="caution">
    <text evidence="9">The sequence shown here is derived from an EMBL/GenBank/DDBJ whole genome shotgun (WGS) entry which is preliminary data.</text>
</comment>
<dbReference type="InterPro" id="IPR020846">
    <property type="entry name" value="MFS_dom"/>
</dbReference>
<sequence>MWSGPSPRGGCICSSEGRSPVAEGGPRVPTRLLAAIALSAALAPLNSTMVAVALPEMSRTLGADSGVLRQALVSSYLLTNVVLQSPGGKLGDRLGYRRALALGQILFALGAALASVWPVLPGLTAARIAMAAGGAILAPSAFALLRTELPPEVRGRAFGALGAMMGLSAGLGPKVGALLVTHFGWTSIFLANVPVLVLSAALVHLGAPAPAPSKEMAAAARPRFDVLGSVLLGASLLGVVVGLENEAYRWAAAVGVLGFVPFAWWERRAADPIIDFSLFRRRTFVAGSLLIAIQNFAMYSILFELPQVAGRLFGAGPREVGNTLVAMMAMMIVASPFAGRASERFGARAVALVGCAVAVAGVALLGLLPWDSTTGAVPALGLLGLGLGLTGAPSQASSISDVPRDKSGMAAGLTSTMRYIGGIAGLTVLGLVLTEEPAAEVARREHGTSLLIFGVALVVTIGCAALLPGRIAAAEGAAAGGR</sequence>
<evidence type="ECO:0000256" key="3">
    <source>
        <dbReference type="ARBA" id="ARBA00022692"/>
    </source>
</evidence>
<feature type="transmembrane region" description="Helical" evidence="7">
    <location>
        <begin position="376"/>
        <end position="396"/>
    </location>
</feature>
<name>A0A6N7PKJ0_9BACT</name>
<reference evidence="9 10" key="1">
    <citation type="submission" date="2019-10" db="EMBL/GenBank/DDBJ databases">
        <title>A soil myxobacterium in the family Polyangiaceae.</title>
        <authorList>
            <person name="Li Y."/>
            <person name="Wang J."/>
        </authorList>
    </citation>
    <scope>NUCLEOTIDE SEQUENCE [LARGE SCALE GENOMIC DNA]</scope>
    <source>
        <strain evidence="9 10">DSM 14734</strain>
    </source>
</reference>
<dbReference type="InterPro" id="IPR036259">
    <property type="entry name" value="MFS_trans_sf"/>
</dbReference>
<feature type="transmembrane region" description="Helical" evidence="7">
    <location>
        <begin position="247"/>
        <end position="264"/>
    </location>
</feature>
<dbReference type="Gene3D" id="1.20.1250.20">
    <property type="entry name" value="MFS general substrate transporter like domains"/>
    <property type="match status" value="1"/>
</dbReference>
<feature type="transmembrane region" description="Helical" evidence="7">
    <location>
        <begin position="126"/>
        <end position="145"/>
    </location>
</feature>
<protein>
    <submittedName>
        <fullName evidence="9">MFS transporter</fullName>
    </submittedName>
</protein>
<feature type="transmembrane region" description="Helical" evidence="7">
    <location>
        <begin position="284"/>
        <end position="303"/>
    </location>
</feature>
<evidence type="ECO:0000313" key="9">
    <source>
        <dbReference type="EMBL" id="MRG90750.1"/>
    </source>
</evidence>
<dbReference type="PRINTS" id="PR01036">
    <property type="entry name" value="TCRTETB"/>
</dbReference>
<keyword evidence="2" id="KW-0813">Transport</keyword>
<evidence type="ECO:0000313" key="10">
    <source>
        <dbReference type="Proteomes" id="UP000440224"/>
    </source>
</evidence>
<keyword evidence="4 7" id="KW-1133">Transmembrane helix</keyword>
<dbReference type="CDD" id="cd17321">
    <property type="entry name" value="MFS_MMR_MDR_like"/>
    <property type="match status" value="1"/>
</dbReference>
<feature type="transmembrane region" description="Helical" evidence="7">
    <location>
        <begin position="446"/>
        <end position="467"/>
    </location>
</feature>
<evidence type="ECO:0000256" key="6">
    <source>
        <dbReference type="SAM" id="MobiDB-lite"/>
    </source>
</evidence>